<comment type="catalytic activity">
    <reaction evidence="7">
        <text>4-O-(ADP-D-ribosyl)-L-aspartyl-[protein] + H2O = L-aspartyl-[protein] + ADP-D-ribose + H(+)</text>
        <dbReference type="Rhea" id="RHEA:54428"/>
        <dbReference type="Rhea" id="RHEA-COMP:9867"/>
        <dbReference type="Rhea" id="RHEA-COMP:13832"/>
        <dbReference type="ChEBI" id="CHEBI:15377"/>
        <dbReference type="ChEBI" id="CHEBI:15378"/>
        <dbReference type="ChEBI" id="CHEBI:29961"/>
        <dbReference type="ChEBI" id="CHEBI:57967"/>
        <dbReference type="ChEBI" id="CHEBI:138102"/>
    </reaction>
    <physiologicalReaction direction="left-to-right" evidence="7">
        <dbReference type="Rhea" id="RHEA:54429"/>
    </physiologicalReaction>
</comment>
<dbReference type="Gene3D" id="3.40.220.10">
    <property type="entry name" value="Leucine Aminopeptidase, subunit E, domain 1"/>
    <property type="match status" value="1"/>
</dbReference>
<evidence type="ECO:0000256" key="6">
    <source>
        <dbReference type="ARBA" id="ARBA00023295"/>
    </source>
</evidence>
<evidence type="ECO:0000313" key="10">
    <source>
        <dbReference type="EMBL" id="CBA61555.1"/>
    </source>
</evidence>
<dbReference type="InterPro" id="IPR043472">
    <property type="entry name" value="Macro_dom-like"/>
</dbReference>
<evidence type="ECO:0000256" key="3">
    <source>
        <dbReference type="ARBA" id="ARBA00022723"/>
    </source>
</evidence>
<dbReference type="CDD" id="cd02908">
    <property type="entry name" value="Macro_OAADPr_deacetylase"/>
    <property type="match status" value="1"/>
</dbReference>
<evidence type="ECO:0000259" key="9">
    <source>
        <dbReference type="PROSITE" id="PS51154"/>
    </source>
</evidence>
<keyword evidence="3" id="KW-0479">Metal-binding</keyword>
<dbReference type="PANTHER" id="PTHR11106">
    <property type="entry name" value="GANGLIOSIDE INDUCED DIFFERENTIATION ASSOCIATED PROTEIN 2-RELATED"/>
    <property type="match status" value="1"/>
</dbReference>
<evidence type="ECO:0000256" key="1">
    <source>
        <dbReference type="ARBA" id="ARBA00001947"/>
    </source>
</evidence>
<dbReference type="KEGG" id="cdc:CD196_0814"/>
<dbReference type="SUPFAM" id="SSF52949">
    <property type="entry name" value="Macro domain-like"/>
    <property type="match status" value="1"/>
</dbReference>
<proteinExistence type="inferred from homology"/>
<keyword evidence="4" id="KW-0378">Hydrolase</keyword>
<comment type="similarity">
    <text evidence="8">Belongs to the MacroD-type family. Zn-Macro subfamily.</text>
</comment>
<evidence type="ECO:0000256" key="8">
    <source>
        <dbReference type="ARBA" id="ARBA00093459"/>
    </source>
</evidence>
<protein>
    <recommendedName>
        <fullName evidence="2">Protein-ADP-ribose hydrolase</fullName>
    </recommendedName>
</protein>
<comment type="cofactor">
    <cofactor evidence="1">
        <name>Zn(2+)</name>
        <dbReference type="ChEBI" id="CHEBI:29105"/>
    </cofactor>
</comment>
<sequence length="286" mass="32857">MAMKWRDYADDVNLFEDFDKTIKPLTDEQRRKNINTLIAYFSKEVPSKIYNLSNDEIKPRDILRGLLNVYPPKEIAPEILNMLHNLLLIECEERELVDVNDIEEVEEGIAIWRGNITNLRADAIVNAANNKLLGCLQPLHLCVDNEIHSCAGPRLREDCDKIIKKQGHLEYTGDAKITRGYCLPAKFVVHTVGPIVSGGQPSKEQEKQLLHCYKSCLNTIKEIDEIKNIVFCGISTGVFGYPKKEAANLAVSRVRLWLKENPEKNLKVVFNVFTEEEEEKYRRIFK</sequence>
<dbReference type="Pfam" id="PF01661">
    <property type="entry name" value="Macro"/>
    <property type="match status" value="1"/>
</dbReference>
<dbReference type="Proteomes" id="UP000002068">
    <property type="component" value="Chromosome"/>
</dbReference>
<reference evidence="10 11" key="1">
    <citation type="journal article" date="2009" name="Genome Biol.">
        <title>Comparative genome and phenotypic analysis of Clostridium difficile 027 strains provides insight into the evolution of a hypervirulent bacterium.</title>
        <authorList>
            <person name="Stabler R.A."/>
            <person name="He M."/>
            <person name="Dawson L."/>
            <person name="Martin M."/>
            <person name="Valiente E."/>
            <person name="Corton C."/>
            <person name="Lawley T.D."/>
            <person name="Sebaihia M."/>
            <person name="Quail M.A."/>
            <person name="Rose G."/>
            <person name="Gerding D.N."/>
            <person name="Gibert M."/>
            <person name="Popoff M.R."/>
            <person name="Parkhill J."/>
            <person name="Dougan G."/>
            <person name="Wren B.W."/>
        </authorList>
    </citation>
    <scope>NUCLEOTIDE SEQUENCE [LARGE SCALE GENOMIC DNA]</scope>
    <source>
        <strain evidence="10 11">CD196</strain>
    </source>
</reference>
<dbReference type="PANTHER" id="PTHR11106:SF121">
    <property type="entry name" value="ADP-RIBOSE 1''-PHOSPHATE PHOSPHATASE"/>
    <property type="match status" value="1"/>
</dbReference>
<evidence type="ECO:0000256" key="4">
    <source>
        <dbReference type="ARBA" id="ARBA00022801"/>
    </source>
</evidence>
<gene>
    <name evidence="10" type="ordered locus">CD196_0814</name>
</gene>
<keyword evidence="6" id="KW-0326">Glycosidase</keyword>
<accession>A0A0H3N9E8</accession>
<dbReference type="SMART" id="SM00506">
    <property type="entry name" value="A1pp"/>
    <property type="match status" value="1"/>
</dbReference>
<evidence type="ECO:0000256" key="7">
    <source>
        <dbReference type="ARBA" id="ARBA00048482"/>
    </source>
</evidence>
<dbReference type="HOGENOM" id="CLU_046550_2_1_9"/>
<evidence type="ECO:0000313" key="11">
    <source>
        <dbReference type="Proteomes" id="UP000002068"/>
    </source>
</evidence>
<dbReference type="InterPro" id="IPR002589">
    <property type="entry name" value="Macro_dom"/>
</dbReference>
<dbReference type="PROSITE" id="PS51154">
    <property type="entry name" value="MACRO"/>
    <property type="match status" value="1"/>
</dbReference>
<dbReference type="GO" id="GO:0046872">
    <property type="term" value="F:metal ion binding"/>
    <property type="evidence" value="ECO:0007669"/>
    <property type="project" value="UniProtKB-KW"/>
</dbReference>
<feature type="domain" description="Macro" evidence="9">
    <location>
        <begin position="96"/>
        <end position="286"/>
    </location>
</feature>
<organism evidence="10 11">
    <name type="scientific">Clostridioides difficile (strain CD196)</name>
    <name type="common">Peptoclostridium difficile</name>
    <dbReference type="NCBI Taxonomy" id="645462"/>
    <lineage>
        <taxon>Bacteria</taxon>
        <taxon>Bacillati</taxon>
        <taxon>Bacillota</taxon>
        <taxon>Clostridia</taxon>
        <taxon>Peptostreptococcales</taxon>
        <taxon>Peptostreptococcaceae</taxon>
        <taxon>Clostridioides</taxon>
    </lineage>
</organism>
<dbReference type="AlphaFoldDB" id="A0A0H3N9E8"/>
<name>A0A0H3N9E8_CLODC</name>
<evidence type="ECO:0000256" key="5">
    <source>
        <dbReference type="ARBA" id="ARBA00022833"/>
    </source>
</evidence>
<dbReference type="GO" id="GO:0016798">
    <property type="term" value="F:hydrolase activity, acting on glycosyl bonds"/>
    <property type="evidence" value="ECO:0007669"/>
    <property type="project" value="UniProtKB-KW"/>
</dbReference>
<keyword evidence="5" id="KW-0862">Zinc</keyword>
<dbReference type="EMBL" id="FN538970">
    <property type="protein sequence ID" value="CBA61555.1"/>
    <property type="molecule type" value="Genomic_DNA"/>
</dbReference>
<dbReference type="NCBIfam" id="NF003163">
    <property type="entry name" value="PRK04143.1"/>
    <property type="match status" value="1"/>
</dbReference>
<evidence type="ECO:0000256" key="2">
    <source>
        <dbReference type="ARBA" id="ARBA00018852"/>
    </source>
</evidence>